<dbReference type="SUPFAM" id="SSF143120">
    <property type="entry name" value="YefM-like"/>
    <property type="match status" value="1"/>
</dbReference>
<dbReference type="InterPro" id="IPR036165">
    <property type="entry name" value="YefM-like_sf"/>
</dbReference>
<comment type="similarity">
    <text evidence="1">Belongs to the phD/YefM antitoxin family.</text>
</comment>
<comment type="caution">
    <text evidence="2">The sequence shown here is derived from an EMBL/GenBank/DDBJ whole genome shotgun (WGS) entry which is preliminary data.</text>
</comment>
<protein>
    <submittedName>
        <fullName evidence="2">Type II toxin-antitoxin system Phd/YefM family antitoxin</fullName>
    </submittedName>
</protein>
<reference evidence="2" key="2">
    <citation type="journal article" date="2021" name="PeerJ">
        <title>Extensive microbial diversity within the chicken gut microbiome revealed by metagenomics and culture.</title>
        <authorList>
            <person name="Gilroy R."/>
            <person name="Ravi A."/>
            <person name="Getino M."/>
            <person name="Pursley I."/>
            <person name="Horton D.L."/>
            <person name="Alikhan N.F."/>
            <person name="Baker D."/>
            <person name="Gharbi K."/>
            <person name="Hall N."/>
            <person name="Watson M."/>
            <person name="Adriaenssens E.M."/>
            <person name="Foster-Nyarko E."/>
            <person name="Jarju S."/>
            <person name="Secka A."/>
            <person name="Antonio M."/>
            <person name="Oren A."/>
            <person name="Chaudhuri R.R."/>
            <person name="La Ragione R."/>
            <person name="Hildebrand F."/>
            <person name="Pallen M.J."/>
        </authorList>
    </citation>
    <scope>NUCLEOTIDE SEQUENCE</scope>
    <source>
        <strain evidence="2">CHK191-8634</strain>
    </source>
</reference>
<evidence type="ECO:0000313" key="2">
    <source>
        <dbReference type="EMBL" id="HIU43760.1"/>
    </source>
</evidence>
<sequence>MTIDTNAIVTMTEANQNFSRVARIAERNGQTVIFKNNRPKYMLIDLDASPVIDMTDDEKIDVVAARILKKYKPAFTELAK</sequence>
<dbReference type="EMBL" id="DVMR01000046">
    <property type="protein sequence ID" value="HIU43760.1"/>
    <property type="molecule type" value="Genomic_DNA"/>
</dbReference>
<evidence type="ECO:0000313" key="3">
    <source>
        <dbReference type="Proteomes" id="UP000824073"/>
    </source>
</evidence>
<name>A0A9D1ITT1_9CLOT</name>
<dbReference type="Proteomes" id="UP000824073">
    <property type="component" value="Unassembled WGS sequence"/>
</dbReference>
<organism evidence="2 3">
    <name type="scientific">Candidatus Ventrousia excrementavium</name>
    <dbReference type="NCBI Taxonomy" id="2840961"/>
    <lineage>
        <taxon>Bacteria</taxon>
        <taxon>Bacillati</taxon>
        <taxon>Bacillota</taxon>
        <taxon>Clostridia</taxon>
        <taxon>Eubacteriales</taxon>
        <taxon>Clostridiaceae</taxon>
        <taxon>Clostridiaceae incertae sedis</taxon>
        <taxon>Candidatus Ventrousia</taxon>
    </lineage>
</organism>
<proteinExistence type="inferred from homology"/>
<gene>
    <name evidence="2" type="ORF">IAB67_05620</name>
</gene>
<accession>A0A9D1ITT1</accession>
<dbReference type="AlphaFoldDB" id="A0A9D1ITT1"/>
<reference evidence="2" key="1">
    <citation type="submission" date="2020-10" db="EMBL/GenBank/DDBJ databases">
        <authorList>
            <person name="Gilroy R."/>
        </authorList>
    </citation>
    <scope>NUCLEOTIDE SEQUENCE</scope>
    <source>
        <strain evidence="2">CHK191-8634</strain>
    </source>
</reference>
<evidence type="ECO:0000256" key="1">
    <source>
        <dbReference type="ARBA" id="ARBA00009981"/>
    </source>
</evidence>